<organism evidence="2 3">
    <name type="scientific">Sulfuricurvum kujiense (strain ATCC BAA-921 / DSM 16994 / JCM 11577 / YK-1)</name>
    <dbReference type="NCBI Taxonomy" id="709032"/>
    <lineage>
        <taxon>Bacteria</taxon>
        <taxon>Pseudomonadati</taxon>
        <taxon>Campylobacterota</taxon>
        <taxon>Epsilonproteobacteria</taxon>
        <taxon>Campylobacterales</taxon>
        <taxon>Sulfurimonadaceae</taxon>
        <taxon>Sulfuricurvum</taxon>
    </lineage>
</organism>
<dbReference type="PANTHER" id="PTHR21666">
    <property type="entry name" value="PEPTIDASE-RELATED"/>
    <property type="match status" value="1"/>
</dbReference>
<dbReference type="InterPro" id="IPR016047">
    <property type="entry name" value="M23ase_b-sheet_dom"/>
</dbReference>
<name>E4TWV6_SULKY</name>
<dbReference type="STRING" id="709032.Sulku_0119"/>
<dbReference type="Proteomes" id="UP000008721">
    <property type="component" value="Chromosome"/>
</dbReference>
<feature type="domain" description="M23ase beta-sheet core" evidence="1">
    <location>
        <begin position="163"/>
        <end position="257"/>
    </location>
</feature>
<dbReference type="KEGG" id="sku:Sulku_0119"/>
<accession>E4TWV6</accession>
<dbReference type="EMBL" id="CP002355">
    <property type="protein sequence ID" value="ADR32787.1"/>
    <property type="molecule type" value="Genomic_DNA"/>
</dbReference>
<proteinExistence type="predicted"/>
<evidence type="ECO:0000259" key="1">
    <source>
        <dbReference type="Pfam" id="PF01551"/>
    </source>
</evidence>
<evidence type="ECO:0000313" key="3">
    <source>
        <dbReference type="Proteomes" id="UP000008721"/>
    </source>
</evidence>
<dbReference type="HOGENOM" id="CLU_029425_5_2_7"/>
<sequence length="279" mass="30663">MRFLLILWLGFLALWGAEGFNGKSLIIPLPSPSGTVIMSDRNISVLLHPADKTKGIAVIPIDYYTPAGDINLTWIAPGNESFFSIHIQEADYPTETLSVDPALVTPPPEAMEQIAAEKAQAEAIYGHFTPIRYWNKAFVKPIDSNITSEYGSARTYNGSLKSYHGGVDFRARTPIPIVAANDGIVVLVQERYYSGGTIIIDHGEGIYSCYFHLSRFDVNVGDRIERGQPIALSGESGRITGPHLHFGMMVHGIQSDPLDLISQFNALISKDTDETLTLR</sequence>
<dbReference type="PANTHER" id="PTHR21666:SF270">
    <property type="entry name" value="MUREIN HYDROLASE ACTIVATOR ENVC"/>
    <property type="match status" value="1"/>
</dbReference>
<dbReference type="OrthoDB" id="9815245at2"/>
<gene>
    <name evidence="2" type="ordered locus">Sulku_0119</name>
</gene>
<protein>
    <submittedName>
        <fullName evidence="2">Peptidase M23</fullName>
    </submittedName>
</protein>
<dbReference type="RefSeq" id="WP_013458984.1">
    <property type="nucleotide sequence ID" value="NC_014762.1"/>
</dbReference>
<evidence type="ECO:0000313" key="2">
    <source>
        <dbReference type="EMBL" id="ADR32787.1"/>
    </source>
</evidence>
<dbReference type="Pfam" id="PF01551">
    <property type="entry name" value="Peptidase_M23"/>
    <property type="match status" value="1"/>
</dbReference>
<dbReference type="eggNOG" id="COG0739">
    <property type="taxonomic scope" value="Bacteria"/>
</dbReference>
<keyword evidence="3" id="KW-1185">Reference proteome</keyword>
<dbReference type="InterPro" id="IPR011055">
    <property type="entry name" value="Dup_hybrid_motif"/>
</dbReference>
<dbReference type="AlphaFoldDB" id="E4TWV6"/>
<dbReference type="SUPFAM" id="SSF51261">
    <property type="entry name" value="Duplicated hybrid motif"/>
    <property type="match status" value="1"/>
</dbReference>
<dbReference type="Gene3D" id="2.70.70.10">
    <property type="entry name" value="Glucose Permease (Domain IIA)"/>
    <property type="match status" value="1"/>
</dbReference>
<dbReference type="CDD" id="cd12797">
    <property type="entry name" value="M23_peptidase"/>
    <property type="match status" value="1"/>
</dbReference>
<dbReference type="InterPro" id="IPR050570">
    <property type="entry name" value="Cell_wall_metabolism_enzyme"/>
</dbReference>
<reference evidence="2 3" key="1">
    <citation type="journal article" date="2012" name="Stand. Genomic Sci.">
        <title>Complete genome sequence of the sulfur compounds oxidizing chemolithoautotroph Sulfuricurvum kujiense type strain (YK-1(T)).</title>
        <authorList>
            <person name="Han C."/>
            <person name="Kotsyurbenko O."/>
            <person name="Chertkov O."/>
            <person name="Held B."/>
            <person name="Lapidus A."/>
            <person name="Nolan M."/>
            <person name="Lucas S."/>
            <person name="Hammon N."/>
            <person name="Deshpande S."/>
            <person name="Cheng J.F."/>
            <person name="Tapia R."/>
            <person name="Goodwin L.A."/>
            <person name="Pitluck S."/>
            <person name="Liolios K."/>
            <person name="Pagani I."/>
            <person name="Ivanova N."/>
            <person name="Mavromatis K."/>
            <person name="Mikhailova N."/>
            <person name="Pati A."/>
            <person name="Chen A."/>
            <person name="Palaniappan K."/>
            <person name="Land M."/>
            <person name="Hauser L."/>
            <person name="Chang Y.J."/>
            <person name="Jeffries C.D."/>
            <person name="Brambilla E.M."/>
            <person name="Rohde M."/>
            <person name="Spring S."/>
            <person name="Sikorski J."/>
            <person name="Goker M."/>
            <person name="Woyke T."/>
            <person name="Bristow J."/>
            <person name="Eisen J.A."/>
            <person name="Markowitz V."/>
            <person name="Hugenholtz P."/>
            <person name="Kyrpides N.C."/>
            <person name="Klenk H.P."/>
            <person name="Detter J.C."/>
        </authorList>
    </citation>
    <scope>NUCLEOTIDE SEQUENCE [LARGE SCALE GENOMIC DNA]</scope>
    <source>
        <strain evidence="3">ATCC BAA-921 / DSM 16994 / JCM 11577 / YK-1</strain>
    </source>
</reference>
<dbReference type="GO" id="GO:0004222">
    <property type="term" value="F:metalloendopeptidase activity"/>
    <property type="evidence" value="ECO:0007669"/>
    <property type="project" value="TreeGrafter"/>
</dbReference>